<gene>
    <name evidence="2" type="ORF">Q5H93_15550</name>
</gene>
<feature type="region of interest" description="Disordered" evidence="1">
    <location>
        <begin position="160"/>
        <end position="185"/>
    </location>
</feature>
<dbReference type="RefSeq" id="WP_305007514.1">
    <property type="nucleotide sequence ID" value="NZ_JAUQSY010000010.1"/>
</dbReference>
<evidence type="ECO:0000313" key="3">
    <source>
        <dbReference type="Proteomes" id="UP001176429"/>
    </source>
</evidence>
<comment type="caution">
    <text evidence="2">The sequence shown here is derived from an EMBL/GenBank/DDBJ whole genome shotgun (WGS) entry which is preliminary data.</text>
</comment>
<feature type="compositionally biased region" description="Basic and acidic residues" evidence="1">
    <location>
        <begin position="160"/>
        <end position="184"/>
    </location>
</feature>
<name>A0ABT9BEQ3_9BACT</name>
<protein>
    <submittedName>
        <fullName evidence="2">Uncharacterized protein</fullName>
    </submittedName>
</protein>
<evidence type="ECO:0000313" key="2">
    <source>
        <dbReference type="EMBL" id="MDO7876159.1"/>
    </source>
</evidence>
<feature type="region of interest" description="Disordered" evidence="1">
    <location>
        <begin position="215"/>
        <end position="244"/>
    </location>
</feature>
<reference evidence="2" key="1">
    <citation type="submission" date="2023-07" db="EMBL/GenBank/DDBJ databases">
        <authorList>
            <person name="Kim M.K."/>
        </authorList>
    </citation>
    <scope>NUCLEOTIDE SEQUENCE</scope>
    <source>
        <strain evidence="2">ASUV-10-1</strain>
    </source>
</reference>
<dbReference type="Proteomes" id="UP001176429">
    <property type="component" value="Unassembled WGS sequence"/>
</dbReference>
<evidence type="ECO:0000256" key="1">
    <source>
        <dbReference type="SAM" id="MobiDB-lite"/>
    </source>
</evidence>
<organism evidence="2 3">
    <name type="scientific">Hymenobacter aranciens</name>
    <dbReference type="NCBI Taxonomy" id="3063996"/>
    <lineage>
        <taxon>Bacteria</taxon>
        <taxon>Pseudomonadati</taxon>
        <taxon>Bacteroidota</taxon>
        <taxon>Cytophagia</taxon>
        <taxon>Cytophagales</taxon>
        <taxon>Hymenobacteraceae</taxon>
        <taxon>Hymenobacter</taxon>
    </lineage>
</organism>
<keyword evidence="3" id="KW-1185">Reference proteome</keyword>
<sequence length="244" mass="27338">MFLPYLDNPFANKKRPRLDFLALMNGTLDRMSGLNTGDQYTAQIDALTPHRDAYAAFLGVQDLNLSARYGDTDAVEKVLADFKTFVKKELLVDVPYIFTRTTPNPTALTLFLPKGRSEYTGVTLDTLSGLLDRVATLTTTYKKELGEALRTRAAELKQAYKDARKDQGESKGEVQDDSKEEKKLRQAAARQLKLNLLDQVKMHIDEPERVKTLYDQKIFTQPKPAKKAKAKKTDGATPPADPQA</sequence>
<dbReference type="EMBL" id="JAUQSY010000010">
    <property type="protein sequence ID" value="MDO7876159.1"/>
    <property type="molecule type" value="Genomic_DNA"/>
</dbReference>
<proteinExistence type="predicted"/>
<accession>A0ABT9BEQ3</accession>